<dbReference type="SUPFAM" id="SSF52540">
    <property type="entry name" value="P-loop containing nucleoside triphosphate hydrolases"/>
    <property type="match status" value="1"/>
</dbReference>
<dbReference type="PANTHER" id="PTHR11472:SF34">
    <property type="entry name" value="REGULATOR OF TELOMERE ELONGATION HELICASE 1"/>
    <property type="match status" value="1"/>
</dbReference>
<keyword evidence="1" id="KW-0547">Nucleotide-binding</keyword>
<dbReference type="PROSITE" id="PS51193">
    <property type="entry name" value="HELICASE_ATP_BIND_2"/>
    <property type="match status" value="1"/>
</dbReference>
<dbReference type="Pfam" id="PF13307">
    <property type="entry name" value="Helicase_C_2"/>
    <property type="match status" value="1"/>
</dbReference>
<accession>A0A8A4TVB1</accession>
<dbReference type="PROSITE" id="PS01302">
    <property type="entry name" value="UPF0758"/>
    <property type="match status" value="1"/>
</dbReference>
<evidence type="ECO:0000256" key="4">
    <source>
        <dbReference type="ARBA" id="ARBA00038058"/>
    </source>
</evidence>
<organism evidence="6 7">
    <name type="scientific">Sulfidibacter corallicola</name>
    <dbReference type="NCBI Taxonomy" id="2818388"/>
    <lineage>
        <taxon>Bacteria</taxon>
        <taxon>Pseudomonadati</taxon>
        <taxon>Acidobacteriota</taxon>
        <taxon>Holophagae</taxon>
        <taxon>Acanthopleuribacterales</taxon>
        <taxon>Acanthopleuribacteraceae</taxon>
        <taxon>Sulfidibacter</taxon>
    </lineage>
</organism>
<dbReference type="KEGG" id="scor:J3U87_15720"/>
<dbReference type="Pfam" id="PF00270">
    <property type="entry name" value="DEAD"/>
    <property type="match status" value="1"/>
</dbReference>
<dbReference type="Gene3D" id="3.40.50.300">
    <property type="entry name" value="P-loop containing nucleotide triphosphate hydrolases"/>
    <property type="match status" value="2"/>
</dbReference>
<sequence length="839" mass="93366">MVETTRYMTTEVIAALRREIEENRGAELFAVLRRGEGEQQFTQVSIVCRGTHTEVPALISRTQAGDMTVHNHPSGVLQPSRADMAMATLFGEEGVGSMIVNNEVSHCIVVAEPAADQKKVDVATDEVAAILGPEGALSRKLPNYESREGQVAMATSVAKALNEEHILSVEAGTGTGKSLAYLIPAMLWSKHNRDRIVIATKTIALQEQLVNKDIPLAQSVIPDPPRAALIKGRGNYVCLRKMADVRSHQMALFTDEERDIQREVEDLAAWVEETGKGDLADLPFMPSRESWDLIRSDADMCLGAKCPFFQRAPFYESRRRAAQSRILVVNQALLFADLAVRQQSDNYKTAAVMPSYGHVILDEAHSMEDIATDHFGNKVSSLGLRFLLAKFFSNNRGSKGVLSRLLNVAVDGAANLARVLGDELLPEYTVIQDEVVQQIHALSRALHNQFNPEGKRNVLLWLRNEILGSGELDEAKAEAARLMELLHRLMLVVKNVRTHLENQSEAFLDQHQGICIELAARMSRVEDTLSTLKYFAIRQDPNHVPWLELKISRRFEEFEYRVSPLDVSGTLREALFQPFKSVVMTSATLDLKDEFRFFTNRNGLAKLEDKKQITQSFASPFDYARQAGLCLVRMSSGPTHPAFADDLAGLILKTALSPFPGGTLVLFTAYAQMNIVARTLEQPLAQAGVALLVQGREQRSVLVEKIKKNHGVLLGTDSFWEGIDLPGHALTKVIIAKLPFRQMRDPIFEARCTAIEADGRSSFSEYSLPLALLKFKQGVGRLIRTKEDRGVLIIADNRILNKGYGKRFLSLVDAYPRWELTQAQLVAQLHGEQEVRGRG</sequence>
<dbReference type="GO" id="GO:0003676">
    <property type="term" value="F:nucleic acid binding"/>
    <property type="evidence" value="ECO:0007669"/>
    <property type="project" value="InterPro"/>
</dbReference>
<dbReference type="InterPro" id="IPR014013">
    <property type="entry name" value="Helic_SF1/SF2_ATP-bd_DinG/Rad3"/>
</dbReference>
<keyword evidence="7" id="KW-1185">Reference proteome</keyword>
<dbReference type="RefSeq" id="WP_237383996.1">
    <property type="nucleotide sequence ID" value="NZ_CP071793.1"/>
</dbReference>
<reference evidence="6" key="1">
    <citation type="submission" date="2021-03" db="EMBL/GenBank/DDBJ databases">
        <title>Acanthopleuribacteraceae sp. M133.</title>
        <authorList>
            <person name="Wang G."/>
        </authorList>
    </citation>
    <scope>NUCLEOTIDE SEQUENCE</scope>
    <source>
        <strain evidence="6">M133</strain>
    </source>
</reference>
<dbReference type="PANTHER" id="PTHR11472">
    <property type="entry name" value="DNA REPAIR DEAD HELICASE RAD3/XP-D SUBFAMILY MEMBER"/>
    <property type="match status" value="1"/>
</dbReference>
<comment type="similarity">
    <text evidence="4">Belongs to the helicase family. DinG subfamily.</text>
</comment>
<evidence type="ECO:0000256" key="3">
    <source>
        <dbReference type="ARBA" id="ARBA00022840"/>
    </source>
</evidence>
<dbReference type="SMART" id="SM00491">
    <property type="entry name" value="HELICc2"/>
    <property type="match status" value="1"/>
</dbReference>
<dbReference type="InterPro" id="IPR045028">
    <property type="entry name" value="DinG/Rad3-like"/>
</dbReference>
<keyword evidence="3" id="KW-0067">ATP-binding</keyword>
<proteinExistence type="inferred from homology"/>
<dbReference type="AlphaFoldDB" id="A0A8A4TVB1"/>
<keyword evidence="2" id="KW-0378">Hydrolase</keyword>
<protein>
    <recommendedName>
        <fullName evidence="5">Helicase ATP-binding domain-containing protein</fullName>
    </recommendedName>
</protein>
<dbReference type="GO" id="GO:0006139">
    <property type="term" value="P:nucleobase-containing compound metabolic process"/>
    <property type="evidence" value="ECO:0007669"/>
    <property type="project" value="InterPro"/>
</dbReference>
<evidence type="ECO:0000313" key="6">
    <source>
        <dbReference type="EMBL" id="QTD53896.1"/>
    </source>
</evidence>
<evidence type="ECO:0000256" key="1">
    <source>
        <dbReference type="ARBA" id="ARBA00022741"/>
    </source>
</evidence>
<dbReference type="InterPro" id="IPR006555">
    <property type="entry name" value="ATP-dep_Helicase_C"/>
</dbReference>
<dbReference type="EMBL" id="CP071793">
    <property type="protein sequence ID" value="QTD53896.1"/>
    <property type="molecule type" value="Genomic_DNA"/>
</dbReference>
<evidence type="ECO:0000259" key="5">
    <source>
        <dbReference type="PROSITE" id="PS51193"/>
    </source>
</evidence>
<evidence type="ECO:0000313" key="7">
    <source>
        <dbReference type="Proteomes" id="UP000663929"/>
    </source>
</evidence>
<gene>
    <name evidence="6" type="ORF">J3U87_15720</name>
</gene>
<dbReference type="InterPro" id="IPR020891">
    <property type="entry name" value="UPF0758_CS"/>
</dbReference>
<dbReference type="GO" id="GO:0005524">
    <property type="term" value="F:ATP binding"/>
    <property type="evidence" value="ECO:0007669"/>
    <property type="project" value="UniProtKB-KW"/>
</dbReference>
<dbReference type="GO" id="GO:0003678">
    <property type="term" value="F:DNA helicase activity"/>
    <property type="evidence" value="ECO:0007669"/>
    <property type="project" value="TreeGrafter"/>
</dbReference>
<dbReference type="InterPro" id="IPR011545">
    <property type="entry name" value="DEAD/DEAH_box_helicase_dom"/>
</dbReference>
<feature type="domain" description="Helicase ATP-binding" evidence="5">
    <location>
        <begin position="136"/>
        <end position="409"/>
    </location>
</feature>
<dbReference type="Proteomes" id="UP000663929">
    <property type="component" value="Chromosome"/>
</dbReference>
<dbReference type="InterPro" id="IPR027417">
    <property type="entry name" value="P-loop_NTPase"/>
</dbReference>
<dbReference type="GO" id="GO:0016818">
    <property type="term" value="F:hydrolase activity, acting on acid anhydrides, in phosphorus-containing anhydrides"/>
    <property type="evidence" value="ECO:0007669"/>
    <property type="project" value="InterPro"/>
</dbReference>
<evidence type="ECO:0000256" key="2">
    <source>
        <dbReference type="ARBA" id="ARBA00022801"/>
    </source>
</evidence>
<name>A0A8A4TVB1_SULCO</name>